<name>A0A4R4TIK6_9ACTN</name>
<evidence type="ECO:0000313" key="12">
    <source>
        <dbReference type="EMBL" id="TDC77497.1"/>
    </source>
</evidence>
<comment type="similarity">
    <text evidence="2">Belongs to the methyltransferase superfamily. L-isoaspartyl/D-aspartyl protein methyltransferase family.</text>
</comment>
<dbReference type="SUPFAM" id="SSF53335">
    <property type="entry name" value="S-adenosyl-L-methionine-dependent methyltransferases"/>
    <property type="match status" value="1"/>
</dbReference>
<evidence type="ECO:0000256" key="11">
    <source>
        <dbReference type="ARBA" id="ARBA00031350"/>
    </source>
</evidence>
<evidence type="ECO:0000256" key="5">
    <source>
        <dbReference type="ARBA" id="ARBA00022490"/>
    </source>
</evidence>
<protein>
    <recommendedName>
        <fullName evidence="4">Protein-L-isoaspartate O-methyltransferase</fullName>
        <ecNumber evidence="3">2.1.1.77</ecNumber>
    </recommendedName>
    <alternativeName>
        <fullName evidence="11">L-isoaspartyl protein carboxyl methyltransferase</fullName>
    </alternativeName>
    <alternativeName>
        <fullName evidence="9">Protein L-isoaspartyl methyltransferase</fullName>
    </alternativeName>
    <alternativeName>
        <fullName evidence="10">Protein-beta-aspartate methyltransferase</fullName>
    </alternativeName>
</protein>
<keyword evidence="5" id="KW-0963">Cytoplasm</keyword>
<dbReference type="EC" id="2.1.1.77" evidence="3"/>
<dbReference type="AlphaFoldDB" id="A0A4R4TIK6"/>
<dbReference type="InterPro" id="IPR029063">
    <property type="entry name" value="SAM-dependent_MTases_sf"/>
</dbReference>
<dbReference type="RefSeq" id="WP_132817039.1">
    <property type="nucleotide sequence ID" value="NZ_SMKI01000052.1"/>
</dbReference>
<dbReference type="CDD" id="cd02440">
    <property type="entry name" value="AdoMet_MTases"/>
    <property type="match status" value="1"/>
</dbReference>
<dbReference type="GO" id="GO:0000179">
    <property type="term" value="F:rRNA (adenine-N6,N6-)-dimethyltransferase activity"/>
    <property type="evidence" value="ECO:0007669"/>
    <property type="project" value="InterPro"/>
</dbReference>
<evidence type="ECO:0000256" key="8">
    <source>
        <dbReference type="ARBA" id="ARBA00022691"/>
    </source>
</evidence>
<keyword evidence="13" id="KW-1185">Reference proteome</keyword>
<evidence type="ECO:0000256" key="4">
    <source>
        <dbReference type="ARBA" id="ARBA00013346"/>
    </source>
</evidence>
<dbReference type="GO" id="GO:0004719">
    <property type="term" value="F:protein-L-isoaspartate (D-aspartate) O-methyltransferase activity"/>
    <property type="evidence" value="ECO:0007669"/>
    <property type="project" value="UniProtKB-EC"/>
</dbReference>
<keyword evidence="7 12" id="KW-0808">Transferase</keyword>
<proteinExistence type="inferred from homology"/>
<comment type="subcellular location">
    <subcellularLocation>
        <location evidence="1">Cytoplasm</location>
    </subcellularLocation>
</comment>
<evidence type="ECO:0000256" key="7">
    <source>
        <dbReference type="ARBA" id="ARBA00022679"/>
    </source>
</evidence>
<keyword evidence="8" id="KW-0949">S-adenosyl-L-methionine</keyword>
<evidence type="ECO:0000256" key="6">
    <source>
        <dbReference type="ARBA" id="ARBA00022603"/>
    </source>
</evidence>
<dbReference type="EMBL" id="SMKI01000052">
    <property type="protein sequence ID" value="TDC77497.1"/>
    <property type="molecule type" value="Genomic_DNA"/>
</dbReference>
<evidence type="ECO:0000313" key="13">
    <source>
        <dbReference type="Proteomes" id="UP000295345"/>
    </source>
</evidence>
<evidence type="ECO:0000256" key="2">
    <source>
        <dbReference type="ARBA" id="ARBA00005369"/>
    </source>
</evidence>
<accession>A0A4R4TIK6</accession>
<evidence type="ECO:0000256" key="10">
    <source>
        <dbReference type="ARBA" id="ARBA00031323"/>
    </source>
</evidence>
<gene>
    <name evidence="12" type="ORF">E1283_07100</name>
</gene>
<evidence type="ECO:0000256" key="3">
    <source>
        <dbReference type="ARBA" id="ARBA00011890"/>
    </source>
</evidence>
<dbReference type="Proteomes" id="UP000295345">
    <property type="component" value="Unassembled WGS sequence"/>
</dbReference>
<dbReference type="PANTHER" id="PTHR11579">
    <property type="entry name" value="PROTEIN-L-ISOASPARTATE O-METHYLTRANSFERASE"/>
    <property type="match status" value="1"/>
</dbReference>
<dbReference type="Pfam" id="PF01135">
    <property type="entry name" value="PCMT"/>
    <property type="match status" value="1"/>
</dbReference>
<keyword evidence="6 12" id="KW-0489">Methyltransferase</keyword>
<dbReference type="Gene3D" id="3.40.50.150">
    <property type="entry name" value="Vaccinia Virus protein VP39"/>
    <property type="match status" value="1"/>
</dbReference>
<organism evidence="12 13">
    <name type="scientific">Streptomyces hainanensis</name>
    <dbReference type="NCBI Taxonomy" id="402648"/>
    <lineage>
        <taxon>Bacteria</taxon>
        <taxon>Bacillati</taxon>
        <taxon>Actinomycetota</taxon>
        <taxon>Actinomycetes</taxon>
        <taxon>Kitasatosporales</taxon>
        <taxon>Streptomycetaceae</taxon>
        <taxon>Streptomyces</taxon>
    </lineage>
</organism>
<evidence type="ECO:0000256" key="1">
    <source>
        <dbReference type="ARBA" id="ARBA00004496"/>
    </source>
</evidence>
<dbReference type="InterPro" id="IPR020596">
    <property type="entry name" value="rRNA_Ade_Mease_Trfase_CS"/>
</dbReference>
<evidence type="ECO:0000256" key="9">
    <source>
        <dbReference type="ARBA" id="ARBA00030757"/>
    </source>
</evidence>
<sequence length="379" mass="41956">MTTSLDDRRQRHDHAMQQAFAWPAGAPWIRAAIAATSRDQYTPDRIWTLEGDQFVPIDRGRDPERWASLVYASPETSTITQVADSVTTSNLIATAVVADMLDHLDLEPGHRVLELGTGTGWLTALMTRRTGANRVITLEIDPELATGTRERLHHHGVHARVENTDGLAGWPAGAPYDRVVATFEPRGIPWAWGEQTRPGGLIVSPWRRGLVPLIVDDEGISASGRVQQATQFIPARDTLPAARAMPRTWQQIRSRTNTAHQQRVIDRDLTQLQRSEHLLWALSVLLPDVWVLAHTTIRGLVVTLHDGDASWALLNAPPTGGPSVAFEGGPRRLADELEEAWDAWLSVGSPTIYSFGVTVTAGRQWAWQDNPTNGPWDPR</sequence>
<dbReference type="PANTHER" id="PTHR11579:SF0">
    <property type="entry name" value="PROTEIN-L-ISOASPARTATE(D-ASPARTATE) O-METHYLTRANSFERASE"/>
    <property type="match status" value="1"/>
</dbReference>
<reference evidence="12 13" key="1">
    <citation type="submission" date="2019-03" db="EMBL/GenBank/DDBJ databases">
        <title>Draft genome sequences of novel Actinobacteria.</title>
        <authorList>
            <person name="Sahin N."/>
            <person name="Ay H."/>
            <person name="Saygin H."/>
        </authorList>
    </citation>
    <scope>NUCLEOTIDE SEQUENCE [LARGE SCALE GENOMIC DNA]</scope>
    <source>
        <strain evidence="12 13">DSM 41900</strain>
    </source>
</reference>
<comment type="caution">
    <text evidence="12">The sequence shown here is derived from an EMBL/GenBank/DDBJ whole genome shotgun (WGS) entry which is preliminary data.</text>
</comment>
<dbReference type="GO" id="GO:0005737">
    <property type="term" value="C:cytoplasm"/>
    <property type="evidence" value="ECO:0007669"/>
    <property type="project" value="UniProtKB-SubCell"/>
</dbReference>
<dbReference type="InterPro" id="IPR000682">
    <property type="entry name" value="PCMT"/>
</dbReference>
<dbReference type="PROSITE" id="PS01131">
    <property type="entry name" value="RRNA_A_DIMETH"/>
    <property type="match status" value="1"/>
</dbReference>
<dbReference type="OrthoDB" id="5143400at2"/>